<dbReference type="EMBL" id="AFNV02000008">
    <property type="protein sequence ID" value="ERJ19628.1"/>
    <property type="molecule type" value="Genomic_DNA"/>
</dbReference>
<evidence type="ECO:0000256" key="1">
    <source>
        <dbReference type="ARBA" id="ARBA00001954"/>
    </source>
</evidence>
<evidence type="ECO:0000256" key="5">
    <source>
        <dbReference type="ARBA" id="ARBA00019045"/>
    </source>
</evidence>
<dbReference type="GO" id="GO:0009693">
    <property type="term" value="P:ethylene biosynthetic process"/>
    <property type="evidence" value="ECO:0007669"/>
    <property type="project" value="UniProtKB-KW"/>
</dbReference>
<dbReference type="FunFam" id="2.60.120.330:FF:000038">
    <property type="entry name" value="Si:dkey-10o6.2"/>
    <property type="match status" value="1"/>
</dbReference>
<dbReference type="GO" id="GO:0046872">
    <property type="term" value="F:metal ion binding"/>
    <property type="evidence" value="ECO:0007669"/>
    <property type="project" value="UniProtKB-KW"/>
</dbReference>
<comment type="pathway">
    <text evidence="2">Alkene biosynthesis; ethylene biosynthesis via 2-oxoglutarate.</text>
</comment>
<evidence type="ECO:0000256" key="11">
    <source>
        <dbReference type="RuleBase" id="RU003682"/>
    </source>
</evidence>
<dbReference type="EC" id="1.14.20.7" evidence="3"/>
<dbReference type="PANTHER" id="PTHR47990">
    <property type="entry name" value="2-OXOGLUTARATE (2OG) AND FE(II)-DEPENDENT OXYGENASE SUPERFAMILY PROTEIN-RELATED"/>
    <property type="match status" value="1"/>
</dbReference>
<reference evidence="13 14" key="2">
    <citation type="journal article" date="2013" name="PLoS ONE">
        <title>INDIGO - INtegrated Data Warehouse of MIcrobial GenOmes with Examples from the Red Sea Extremophiles.</title>
        <authorList>
            <person name="Alam I."/>
            <person name="Antunes A."/>
            <person name="Kamau A.A."/>
            <person name="Ba Alawi W."/>
            <person name="Kalkatawi M."/>
            <person name="Stingl U."/>
            <person name="Bajic V.B."/>
        </authorList>
    </citation>
    <scope>NUCLEOTIDE SEQUENCE [LARGE SCALE GENOMIC DNA]</scope>
    <source>
        <strain evidence="13 14">E1L3A</strain>
    </source>
</reference>
<dbReference type="Pfam" id="PF03171">
    <property type="entry name" value="2OG-FeII_Oxy"/>
    <property type="match status" value="1"/>
</dbReference>
<dbReference type="PROSITE" id="PS51471">
    <property type="entry name" value="FE2OG_OXY"/>
    <property type="match status" value="1"/>
</dbReference>
<dbReference type="Pfam" id="PF14226">
    <property type="entry name" value="DIOX_N"/>
    <property type="match status" value="1"/>
</dbReference>
<dbReference type="eggNOG" id="COG3491">
    <property type="taxonomic scope" value="Bacteria"/>
</dbReference>
<dbReference type="InterPro" id="IPR027443">
    <property type="entry name" value="IPNS-like_sf"/>
</dbReference>
<accession>U2FZX0</accession>
<dbReference type="EC" id="1.13.12.19" evidence="4"/>
<evidence type="ECO:0000256" key="6">
    <source>
        <dbReference type="ARBA" id="ARBA00022666"/>
    </source>
</evidence>
<name>U2FZX0_9GAMM</name>
<feature type="domain" description="Fe2OG dioxygenase" evidence="12">
    <location>
        <begin position="180"/>
        <end position="288"/>
    </location>
</feature>
<evidence type="ECO:0000313" key="14">
    <source>
        <dbReference type="Proteomes" id="UP000006242"/>
    </source>
</evidence>
<evidence type="ECO:0000256" key="7">
    <source>
        <dbReference type="ARBA" id="ARBA00031011"/>
    </source>
</evidence>
<dbReference type="InterPro" id="IPR050231">
    <property type="entry name" value="Iron_ascorbate_oxido_reductase"/>
</dbReference>
<evidence type="ECO:0000256" key="8">
    <source>
        <dbReference type="ARBA" id="ARBA00031282"/>
    </source>
</evidence>
<dbReference type="Proteomes" id="UP000006242">
    <property type="component" value="Unassembled WGS sequence"/>
</dbReference>
<dbReference type="InterPro" id="IPR005123">
    <property type="entry name" value="Oxoglu/Fe-dep_dioxygenase_dom"/>
</dbReference>
<dbReference type="InterPro" id="IPR044861">
    <property type="entry name" value="IPNS-like_FE2OG_OXY"/>
</dbReference>
<evidence type="ECO:0000256" key="10">
    <source>
        <dbReference type="ARBA" id="ARBA00049359"/>
    </source>
</evidence>
<dbReference type="PRINTS" id="PR00682">
    <property type="entry name" value="IPNSYNTHASE"/>
</dbReference>
<evidence type="ECO:0000259" key="12">
    <source>
        <dbReference type="PROSITE" id="PS51471"/>
    </source>
</evidence>
<comment type="cofactor">
    <cofactor evidence="1">
        <name>Fe(2+)</name>
        <dbReference type="ChEBI" id="CHEBI:29033"/>
    </cofactor>
</comment>
<keyword evidence="11 13" id="KW-0560">Oxidoreductase</keyword>
<keyword evidence="11" id="KW-0408">Iron</keyword>
<evidence type="ECO:0000256" key="4">
    <source>
        <dbReference type="ARBA" id="ARBA00012531"/>
    </source>
</evidence>
<dbReference type="AlphaFoldDB" id="U2FZX0"/>
<dbReference type="OrthoDB" id="21825at2"/>
<reference evidence="13 14" key="1">
    <citation type="journal article" date="2011" name="J. Bacteriol.">
        <title>Genome sequence of Salinisphaera shabanensis, a gammaproteobacterium from the harsh, variable environment of the brine-seawater interface of the Shaban Deep in the Red Sea.</title>
        <authorList>
            <person name="Antunes A."/>
            <person name="Alam I."/>
            <person name="Bajic V.B."/>
            <person name="Stingl U."/>
        </authorList>
    </citation>
    <scope>NUCLEOTIDE SEQUENCE [LARGE SCALE GENOMIC DNA]</scope>
    <source>
        <strain evidence="13 14">E1L3A</strain>
    </source>
</reference>
<dbReference type="GO" id="GO:0102276">
    <property type="term" value="F:2-oxoglutarate oxygenase/decarboxylase (ethylene-forming) activity"/>
    <property type="evidence" value="ECO:0007669"/>
    <property type="project" value="UniProtKB-EC"/>
</dbReference>
<keyword evidence="14" id="KW-1185">Reference proteome</keyword>
<sequence>MATANAHHAVTDLPVPVIDFSAFTGGDTSRQAETAAEISRACREIGFFYLKHHGVDAALLDEMFAASAEFFDQPAQIKQDVAWQSAEENLGYVAIGRESLDPNQPGDFKEAFNINEDDAMSGEHAQRHPANRWPPRPQAFRPVMERFFHACVNTADAVLHAFAIALETPREFFVEKHAAHDHTMRVLHYPALGKAGQDDAAKPRAGGHTDYGSITLLFQDDVGGLEVRTLDGEWRFAPPIPGTVLINTGDLMQRWTNDVFRSTPHRVGASLAENAERDRYSVAFFCHPDMDAEIACLDSCHGESKPAKYPPITAHEHLMERLGATYG</sequence>
<dbReference type="SUPFAM" id="SSF51197">
    <property type="entry name" value="Clavaminate synthase-like"/>
    <property type="match status" value="1"/>
</dbReference>
<comment type="catalytic activity">
    <reaction evidence="9">
        <text>2-oxoglutarate + O2 + 2 H(+) = ethene + 3 CO2 + H2O</text>
        <dbReference type="Rhea" id="RHEA:31523"/>
        <dbReference type="ChEBI" id="CHEBI:15377"/>
        <dbReference type="ChEBI" id="CHEBI:15378"/>
        <dbReference type="ChEBI" id="CHEBI:15379"/>
        <dbReference type="ChEBI" id="CHEBI:16526"/>
        <dbReference type="ChEBI" id="CHEBI:16810"/>
        <dbReference type="ChEBI" id="CHEBI:18153"/>
        <dbReference type="EC" id="1.13.12.19"/>
    </reaction>
</comment>
<comment type="caution">
    <text evidence="13">The sequence shown here is derived from an EMBL/GenBank/DDBJ whole genome shotgun (WGS) entry which is preliminary data.</text>
</comment>
<organism evidence="13 14">
    <name type="scientific">Salinisphaera shabanensis E1L3A</name>
    <dbReference type="NCBI Taxonomy" id="1033802"/>
    <lineage>
        <taxon>Bacteria</taxon>
        <taxon>Pseudomonadati</taxon>
        <taxon>Pseudomonadota</taxon>
        <taxon>Gammaproteobacteria</taxon>
        <taxon>Salinisphaerales</taxon>
        <taxon>Salinisphaeraceae</taxon>
        <taxon>Salinisphaera</taxon>
    </lineage>
</organism>
<comment type="similarity">
    <text evidence="11">Belongs to the iron/ascorbate-dependent oxidoreductase family.</text>
</comment>
<keyword evidence="11" id="KW-0479">Metal-binding</keyword>
<evidence type="ECO:0000256" key="9">
    <source>
        <dbReference type="ARBA" id="ARBA00047725"/>
    </source>
</evidence>
<dbReference type="InterPro" id="IPR026992">
    <property type="entry name" value="DIOX_N"/>
</dbReference>
<comment type="catalytic activity">
    <reaction evidence="10">
        <text>L-arginine + 2-oxoglutarate + O2 = guanidine + L-glutamate 5-semialdehyde + succinate + CO2</text>
        <dbReference type="Rhea" id="RHEA:31535"/>
        <dbReference type="ChEBI" id="CHEBI:15379"/>
        <dbReference type="ChEBI" id="CHEBI:16526"/>
        <dbReference type="ChEBI" id="CHEBI:16810"/>
        <dbReference type="ChEBI" id="CHEBI:30031"/>
        <dbReference type="ChEBI" id="CHEBI:30087"/>
        <dbReference type="ChEBI" id="CHEBI:32682"/>
        <dbReference type="ChEBI" id="CHEBI:58066"/>
        <dbReference type="EC" id="1.14.20.7"/>
    </reaction>
</comment>
<protein>
    <recommendedName>
        <fullName evidence="5">2-oxoglutarate-dependent ethylene/succinate-forming enzyme</fullName>
        <ecNumber evidence="4">1.13.12.19</ecNumber>
        <ecNumber evidence="3">1.14.20.7</ecNumber>
    </recommendedName>
    <alternativeName>
        <fullName evidence="7">2-oxoglutarate dioxygenase (ethylene-forming)</fullName>
    </alternativeName>
    <alternativeName>
        <fullName evidence="8">2-oxoglutarate/L-arginine monooxygenase/decarboxylase (succinate-forming)</fullName>
    </alternativeName>
</protein>
<evidence type="ECO:0000313" key="13">
    <source>
        <dbReference type="EMBL" id="ERJ19628.1"/>
    </source>
</evidence>
<dbReference type="Gene3D" id="2.60.120.330">
    <property type="entry name" value="B-lactam Antibiotic, Isopenicillin N Synthase, Chain"/>
    <property type="match status" value="1"/>
</dbReference>
<dbReference type="STRING" id="1033802.SSPSH_001398"/>
<evidence type="ECO:0000256" key="3">
    <source>
        <dbReference type="ARBA" id="ARBA00012293"/>
    </source>
</evidence>
<keyword evidence="6" id="KW-0266">Ethylene biosynthesis</keyword>
<evidence type="ECO:0000256" key="2">
    <source>
        <dbReference type="ARBA" id="ARBA00004767"/>
    </source>
</evidence>
<gene>
    <name evidence="13" type="ORF">SSPSH_001398</name>
</gene>
<proteinExistence type="inferred from homology"/>